<evidence type="ECO:0000256" key="5">
    <source>
        <dbReference type="SAM" id="SignalP"/>
    </source>
</evidence>
<reference evidence="6" key="1">
    <citation type="journal article" date="2020" name="Stud. Mycol.">
        <title>101 Dothideomycetes genomes: a test case for predicting lifestyles and emergence of pathogens.</title>
        <authorList>
            <person name="Haridas S."/>
            <person name="Albert R."/>
            <person name="Binder M."/>
            <person name="Bloem J."/>
            <person name="Labutti K."/>
            <person name="Salamov A."/>
            <person name="Andreopoulos B."/>
            <person name="Baker S."/>
            <person name="Barry K."/>
            <person name="Bills G."/>
            <person name="Bluhm B."/>
            <person name="Cannon C."/>
            <person name="Castanera R."/>
            <person name="Culley D."/>
            <person name="Daum C."/>
            <person name="Ezra D."/>
            <person name="Gonzalez J."/>
            <person name="Henrissat B."/>
            <person name="Kuo A."/>
            <person name="Liang C."/>
            <person name="Lipzen A."/>
            <person name="Lutzoni F."/>
            <person name="Magnuson J."/>
            <person name="Mondo S."/>
            <person name="Nolan M."/>
            <person name="Ohm R."/>
            <person name="Pangilinan J."/>
            <person name="Park H.-J."/>
            <person name="Ramirez L."/>
            <person name="Alfaro M."/>
            <person name="Sun H."/>
            <person name="Tritt A."/>
            <person name="Yoshinaga Y."/>
            <person name="Zwiers L.-H."/>
            <person name="Turgeon B."/>
            <person name="Goodwin S."/>
            <person name="Spatafora J."/>
            <person name="Crous P."/>
            <person name="Grigoriev I."/>
        </authorList>
    </citation>
    <scope>NUCLEOTIDE SEQUENCE</scope>
    <source>
        <strain evidence="6">CBS 279.74</strain>
    </source>
</reference>
<dbReference type="InterPro" id="IPR016274">
    <property type="entry name" value="Histidine_acid_Pase_euk"/>
</dbReference>
<feature type="disulfide bond" evidence="4">
    <location>
        <begin position="249"/>
        <end position="263"/>
    </location>
</feature>
<evidence type="ECO:0000256" key="4">
    <source>
        <dbReference type="PIRSR" id="PIRSR000894-2"/>
    </source>
</evidence>
<feature type="signal peptide" evidence="5">
    <location>
        <begin position="1"/>
        <end position="19"/>
    </location>
</feature>
<dbReference type="SUPFAM" id="SSF53254">
    <property type="entry name" value="Phosphoglycerate mutase-like"/>
    <property type="match status" value="1"/>
</dbReference>
<feature type="chain" id="PRO_5026312441" evidence="5">
    <location>
        <begin position="20"/>
        <end position="472"/>
    </location>
</feature>
<dbReference type="EMBL" id="MU005764">
    <property type="protein sequence ID" value="KAF2715542.1"/>
    <property type="molecule type" value="Genomic_DNA"/>
</dbReference>
<sequence length="472" mass="52181">MHHFKELLSTALLIAAATAKDDFNPLQHLGGNSPWFAGPEVTGISSRVPSGCTVDQAAFFSRHGSRYPDRGAYNEWTNLSSRIGAAQFTLRSDKLAFLSSWKPVLTSPDQQIAQLSTTGYKELYDMGGTYRLRYPQLYAYNTDFTLWCNYYTSGPRVRDSARLFARGFLGPNATDLGSIYALNASAPASFMNSLAPSDLCPAYTDGGGSPQIDTWNNIYLPPIQKRLNKLIKGTFQFTQYDISIIPYLCGFESQIIGSTSPWCSLLTETEILQYEYAQDLRYWYGTGLGTDIEKYMMLPVLDGLVQRFVDGPNATYTNSDGTTFVPPNLMASFSNDGQMNQLIAALGIFDKEAQLPANNIPKNRLFRTSNFVSMRGTTALERLTCSSKTGAKNAYVRIRLNEVVYPVPGCQNGPGESCPLTQYQSIVKSKLKEAGSFSKICNVTNPTMPVNQTTSATFFTDVKLPFTTLVKP</sequence>
<evidence type="ECO:0000313" key="6">
    <source>
        <dbReference type="EMBL" id="KAF2715542.1"/>
    </source>
</evidence>
<dbReference type="PANTHER" id="PTHR20963">
    <property type="entry name" value="MULTIPLE INOSITOL POLYPHOSPHATE PHOSPHATASE-RELATED"/>
    <property type="match status" value="1"/>
</dbReference>
<evidence type="ECO:0000256" key="1">
    <source>
        <dbReference type="ARBA" id="ARBA00022801"/>
    </source>
</evidence>
<keyword evidence="2" id="KW-0325">Glycoprotein</keyword>
<dbReference type="PANTHER" id="PTHR20963:SF23">
    <property type="entry name" value="3-PHYTASE"/>
    <property type="match status" value="1"/>
</dbReference>
<dbReference type="AlphaFoldDB" id="A0A6G1KSS9"/>
<dbReference type="CDD" id="cd07061">
    <property type="entry name" value="HP_HAP_like"/>
    <property type="match status" value="1"/>
</dbReference>
<keyword evidence="1" id="KW-0378">Hydrolase</keyword>
<feature type="disulfide bond" evidence="4">
    <location>
        <begin position="410"/>
        <end position="418"/>
    </location>
</feature>
<dbReference type="Gene3D" id="3.40.50.1240">
    <property type="entry name" value="Phosphoglycerate mutase-like"/>
    <property type="match status" value="1"/>
</dbReference>
<dbReference type="GO" id="GO:0003993">
    <property type="term" value="F:acid phosphatase activity"/>
    <property type="evidence" value="ECO:0007669"/>
    <property type="project" value="TreeGrafter"/>
</dbReference>
<dbReference type="GO" id="GO:0009277">
    <property type="term" value="C:fungal-type cell wall"/>
    <property type="evidence" value="ECO:0007669"/>
    <property type="project" value="TreeGrafter"/>
</dbReference>
<name>A0A6G1KSS9_9PLEO</name>
<dbReference type="OrthoDB" id="6509975at2759"/>
<gene>
    <name evidence="6" type="ORF">K504DRAFT_497417</name>
</gene>
<accession>A0A6G1KSS9</accession>
<protein>
    <submittedName>
        <fullName evidence="6">Acid phosphatase PHO12</fullName>
    </submittedName>
</protein>
<organism evidence="6 7">
    <name type="scientific">Pleomassaria siparia CBS 279.74</name>
    <dbReference type="NCBI Taxonomy" id="1314801"/>
    <lineage>
        <taxon>Eukaryota</taxon>
        <taxon>Fungi</taxon>
        <taxon>Dikarya</taxon>
        <taxon>Ascomycota</taxon>
        <taxon>Pezizomycotina</taxon>
        <taxon>Dothideomycetes</taxon>
        <taxon>Pleosporomycetidae</taxon>
        <taxon>Pleosporales</taxon>
        <taxon>Pleomassariaceae</taxon>
        <taxon>Pleomassaria</taxon>
    </lineage>
</organism>
<dbReference type="Proteomes" id="UP000799428">
    <property type="component" value="Unassembled WGS sequence"/>
</dbReference>
<dbReference type="InterPro" id="IPR029033">
    <property type="entry name" value="His_PPase_superfam"/>
</dbReference>
<feature type="active site" description="Proton donor" evidence="3">
    <location>
        <position position="336"/>
    </location>
</feature>
<feature type="disulfide bond" evidence="4">
    <location>
        <begin position="52"/>
        <end position="385"/>
    </location>
</feature>
<dbReference type="Pfam" id="PF00328">
    <property type="entry name" value="His_Phos_2"/>
    <property type="match status" value="1"/>
</dbReference>
<proteinExistence type="predicted"/>
<evidence type="ECO:0000256" key="2">
    <source>
        <dbReference type="ARBA" id="ARBA00023180"/>
    </source>
</evidence>
<feature type="active site" description="Nucleophile" evidence="3">
    <location>
        <position position="63"/>
    </location>
</feature>
<dbReference type="PIRSF" id="PIRSF000894">
    <property type="entry name" value="Acid_phosphatase"/>
    <property type="match status" value="1"/>
</dbReference>
<evidence type="ECO:0000256" key="3">
    <source>
        <dbReference type="PIRSR" id="PIRSR000894-1"/>
    </source>
</evidence>
<keyword evidence="4" id="KW-1015">Disulfide bond</keyword>
<dbReference type="InterPro" id="IPR000560">
    <property type="entry name" value="His_Pase_clade-2"/>
</dbReference>
<keyword evidence="7" id="KW-1185">Reference proteome</keyword>
<evidence type="ECO:0000313" key="7">
    <source>
        <dbReference type="Proteomes" id="UP000799428"/>
    </source>
</evidence>
<keyword evidence="5" id="KW-0732">Signal</keyword>